<dbReference type="EMBL" id="LAZR01000051">
    <property type="protein sequence ID" value="KKN98592.1"/>
    <property type="molecule type" value="Genomic_DNA"/>
</dbReference>
<proteinExistence type="predicted"/>
<reference evidence="1" key="1">
    <citation type="journal article" date="2015" name="Nature">
        <title>Complex archaea that bridge the gap between prokaryotes and eukaryotes.</title>
        <authorList>
            <person name="Spang A."/>
            <person name="Saw J.H."/>
            <person name="Jorgensen S.L."/>
            <person name="Zaremba-Niedzwiedzka K."/>
            <person name="Martijn J."/>
            <person name="Lind A.E."/>
            <person name="van Eijk R."/>
            <person name="Schleper C."/>
            <person name="Guy L."/>
            <person name="Ettema T.J."/>
        </authorList>
    </citation>
    <scope>NUCLEOTIDE SEQUENCE</scope>
</reference>
<gene>
    <name evidence="1" type="ORF">LCGC14_0147040</name>
</gene>
<dbReference type="AlphaFoldDB" id="A0A0F9VFM5"/>
<organism evidence="1">
    <name type="scientific">marine sediment metagenome</name>
    <dbReference type="NCBI Taxonomy" id="412755"/>
    <lineage>
        <taxon>unclassified sequences</taxon>
        <taxon>metagenomes</taxon>
        <taxon>ecological metagenomes</taxon>
    </lineage>
</organism>
<evidence type="ECO:0000313" key="1">
    <source>
        <dbReference type="EMBL" id="KKN98592.1"/>
    </source>
</evidence>
<accession>A0A0F9VFM5</accession>
<comment type="caution">
    <text evidence="1">The sequence shown here is derived from an EMBL/GenBank/DDBJ whole genome shotgun (WGS) entry which is preliminary data.</text>
</comment>
<protein>
    <submittedName>
        <fullName evidence="1">Uncharacterized protein</fullName>
    </submittedName>
</protein>
<sequence>MSTAAAAKDKATNSKPLEDLQSSAAIWAVTKEVFSVVDEVIIHVGSYASFLGLIRGGYRKIRGGDIDAG</sequence>
<name>A0A0F9VFM5_9ZZZZ</name>